<gene>
    <name evidence="1" type="ORF">GCM10012280_68850</name>
</gene>
<reference evidence="1" key="2">
    <citation type="submission" date="2020-09" db="EMBL/GenBank/DDBJ databases">
        <authorList>
            <person name="Sun Q."/>
            <person name="Zhou Y."/>
        </authorList>
    </citation>
    <scope>NUCLEOTIDE SEQUENCE</scope>
    <source>
        <strain evidence="1">CGMCC 4.7201</strain>
    </source>
</reference>
<dbReference type="AlphaFoldDB" id="A0A917ZXH2"/>
<sequence>MDRGFRGGYSTLTRYVLSLRKNVAVPAPAHIPSPCTITGLILRARDQLSTQETAQLEQVRLACPDITNACNLARVFTDLVRHRRGNMLGE</sequence>
<evidence type="ECO:0000313" key="1">
    <source>
        <dbReference type="EMBL" id="GGP00329.1"/>
    </source>
</evidence>
<evidence type="ECO:0000313" key="2">
    <source>
        <dbReference type="Proteomes" id="UP000641932"/>
    </source>
</evidence>
<dbReference type="Proteomes" id="UP000641932">
    <property type="component" value="Unassembled WGS sequence"/>
</dbReference>
<keyword evidence="2" id="KW-1185">Reference proteome</keyword>
<name>A0A917ZXH2_9ACTN</name>
<organism evidence="1 2">
    <name type="scientific">Wenjunlia tyrosinilytica</name>
    <dbReference type="NCBI Taxonomy" id="1544741"/>
    <lineage>
        <taxon>Bacteria</taxon>
        <taxon>Bacillati</taxon>
        <taxon>Actinomycetota</taxon>
        <taxon>Actinomycetes</taxon>
        <taxon>Kitasatosporales</taxon>
        <taxon>Streptomycetaceae</taxon>
        <taxon>Wenjunlia</taxon>
    </lineage>
</organism>
<dbReference type="RefSeq" id="WP_189135742.1">
    <property type="nucleotide sequence ID" value="NZ_BMMS01000056.1"/>
</dbReference>
<proteinExistence type="predicted"/>
<protein>
    <submittedName>
        <fullName evidence="1">Uncharacterized protein</fullName>
    </submittedName>
</protein>
<accession>A0A917ZXH2</accession>
<dbReference type="EMBL" id="BMMS01000056">
    <property type="protein sequence ID" value="GGP00329.1"/>
    <property type="molecule type" value="Genomic_DNA"/>
</dbReference>
<comment type="caution">
    <text evidence="1">The sequence shown here is derived from an EMBL/GenBank/DDBJ whole genome shotgun (WGS) entry which is preliminary data.</text>
</comment>
<reference evidence="1" key="1">
    <citation type="journal article" date="2014" name="Int. J. Syst. Evol. Microbiol.">
        <title>Complete genome sequence of Corynebacterium casei LMG S-19264T (=DSM 44701T), isolated from a smear-ripened cheese.</title>
        <authorList>
            <consortium name="US DOE Joint Genome Institute (JGI-PGF)"/>
            <person name="Walter F."/>
            <person name="Albersmeier A."/>
            <person name="Kalinowski J."/>
            <person name="Ruckert C."/>
        </authorList>
    </citation>
    <scope>NUCLEOTIDE SEQUENCE</scope>
    <source>
        <strain evidence="1">CGMCC 4.7201</strain>
    </source>
</reference>